<gene>
    <name evidence="1" type="ORF">NRB20_08300</name>
</gene>
<dbReference type="Gene3D" id="3.30.160.250">
    <property type="match status" value="1"/>
</dbReference>
<name>A0A7K0CYM0_9NOCA</name>
<evidence type="ECO:0000313" key="2">
    <source>
        <dbReference type="Proteomes" id="UP000438448"/>
    </source>
</evidence>
<dbReference type="OrthoDB" id="5772641at2"/>
<dbReference type="EMBL" id="WEGK01000002">
    <property type="protein sequence ID" value="MQY17764.1"/>
    <property type="molecule type" value="Genomic_DNA"/>
</dbReference>
<accession>A0A7K0CYM0</accession>
<dbReference type="Proteomes" id="UP000438448">
    <property type="component" value="Unassembled WGS sequence"/>
</dbReference>
<sequence length="128" mass="13850">MTTYVATATRDGRWWAVEIDGLPPGMVGVTQGRDLDDAKAMAREVVALLLDVVEDEIDIELRVTGAQKLLDELATARAAKEAAARAEQETLTRVARDLTARGLTQRDTAQLLGLSPQRVAQLAPRRAG</sequence>
<evidence type="ECO:0000313" key="1">
    <source>
        <dbReference type="EMBL" id="MQY17764.1"/>
    </source>
</evidence>
<organism evidence="1 2">
    <name type="scientific">Nocardia macrotermitis</name>
    <dbReference type="NCBI Taxonomy" id="2585198"/>
    <lineage>
        <taxon>Bacteria</taxon>
        <taxon>Bacillati</taxon>
        <taxon>Actinomycetota</taxon>
        <taxon>Actinomycetes</taxon>
        <taxon>Mycobacteriales</taxon>
        <taxon>Nocardiaceae</taxon>
        <taxon>Nocardia</taxon>
    </lineage>
</organism>
<evidence type="ECO:0008006" key="3">
    <source>
        <dbReference type="Google" id="ProtNLM"/>
    </source>
</evidence>
<dbReference type="AlphaFoldDB" id="A0A7K0CYM0"/>
<keyword evidence="2" id="KW-1185">Reference proteome</keyword>
<reference evidence="1 2" key="1">
    <citation type="submission" date="2019-10" db="EMBL/GenBank/DDBJ databases">
        <title>Nocardia macrotermitis sp. nov. and Nocardia aurantia sp. nov., isolated from the gut of fungus growing-termite Macrotermes natalensis.</title>
        <authorList>
            <person name="Benndorf R."/>
            <person name="Schwitalla J."/>
            <person name="Martin K."/>
            <person name="De Beer W."/>
            <person name="Kaster A.-K."/>
            <person name="Vollmers J."/>
            <person name="Poulsen M."/>
            <person name="Beemelmanns C."/>
        </authorList>
    </citation>
    <scope>NUCLEOTIDE SEQUENCE [LARGE SCALE GENOMIC DNA]</scope>
    <source>
        <strain evidence="1 2">RB20</strain>
    </source>
</reference>
<dbReference type="InterPro" id="IPR035069">
    <property type="entry name" value="TTHA1013/TTHA0281-like"/>
</dbReference>
<dbReference type="RefSeq" id="WP_153407890.1">
    <property type="nucleotide sequence ID" value="NZ_WEGK01000002.1"/>
</dbReference>
<proteinExistence type="predicted"/>
<dbReference type="SUPFAM" id="SSF143100">
    <property type="entry name" value="TTHA1013/TTHA0281-like"/>
    <property type="match status" value="1"/>
</dbReference>
<comment type="caution">
    <text evidence="1">The sequence shown here is derived from an EMBL/GenBank/DDBJ whole genome shotgun (WGS) entry which is preliminary data.</text>
</comment>
<protein>
    <recommendedName>
        <fullName evidence="3">Antitoxin HicB</fullName>
    </recommendedName>
</protein>